<evidence type="ECO:0000313" key="2">
    <source>
        <dbReference type="EMBL" id="MBO0359438.1"/>
    </source>
</evidence>
<feature type="transmembrane region" description="Helical" evidence="1">
    <location>
        <begin position="36"/>
        <end position="61"/>
    </location>
</feature>
<comment type="caution">
    <text evidence="2">The sequence shown here is derived from an EMBL/GenBank/DDBJ whole genome shotgun (WGS) entry which is preliminary data.</text>
</comment>
<name>A0A939F0Y7_9BACT</name>
<keyword evidence="3" id="KW-1185">Reference proteome</keyword>
<evidence type="ECO:0000313" key="3">
    <source>
        <dbReference type="Proteomes" id="UP000664144"/>
    </source>
</evidence>
<organism evidence="2 3">
    <name type="scientific">Hymenobacter telluris</name>
    <dbReference type="NCBI Taxonomy" id="2816474"/>
    <lineage>
        <taxon>Bacteria</taxon>
        <taxon>Pseudomonadati</taxon>
        <taxon>Bacteroidota</taxon>
        <taxon>Cytophagia</taxon>
        <taxon>Cytophagales</taxon>
        <taxon>Hymenobacteraceae</taxon>
        <taxon>Hymenobacter</taxon>
    </lineage>
</organism>
<sequence>MKPVIKRMWWSLLFSILATTVVFVLFESALKGTQHIGGYAVLILVSVLLYGFPAYTILVILHCWLVEKKNWQSTITGFFVASGIVALMLLLPVKLKWSSIHSTEVIEMLPYILGGGIYGLVYGLYRRGAKPTTIN</sequence>
<dbReference type="RefSeq" id="WP_206985381.1">
    <property type="nucleotide sequence ID" value="NZ_JAFLQZ010000011.1"/>
</dbReference>
<feature type="transmembrane region" description="Helical" evidence="1">
    <location>
        <begin position="105"/>
        <end position="125"/>
    </location>
</feature>
<feature type="transmembrane region" description="Helical" evidence="1">
    <location>
        <begin position="73"/>
        <end position="93"/>
    </location>
</feature>
<dbReference type="Proteomes" id="UP000664144">
    <property type="component" value="Unassembled WGS sequence"/>
</dbReference>
<dbReference type="EMBL" id="JAFLQZ010000011">
    <property type="protein sequence ID" value="MBO0359438.1"/>
    <property type="molecule type" value="Genomic_DNA"/>
</dbReference>
<keyword evidence="1" id="KW-1133">Transmembrane helix</keyword>
<proteinExistence type="predicted"/>
<evidence type="ECO:0000256" key="1">
    <source>
        <dbReference type="SAM" id="Phobius"/>
    </source>
</evidence>
<reference evidence="2" key="1">
    <citation type="submission" date="2021-03" db="EMBL/GenBank/DDBJ databases">
        <authorList>
            <person name="Kim M.K."/>
        </authorList>
    </citation>
    <scope>NUCLEOTIDE SEQUENCE</scope>
    <source>
        <strain evidence="2">BT186</strain>
    </source>
</reference>
<keyword evidence="1" id="KW-0472">Membrane</keyword>
<accession>A0A939F0Y7</accession>
<feature type="transmembrane region" description="Helical" evidence="1">
    <location>
        <begin position="12"/>
        <end position="30"/>
    </location>
</feature>
<protein>
    <submittedName>
        <fullName evidence="2">Uncharacterized protein</fullName>
    </submittedName>
</protein>
<keyword evidence="1" id="KW-0812">Transmembrane</keyword>
<dbReference type="AlphaFoldDB" id="A0A939F0Y7"/>
<gene>
    <name evidence="2" type="ORF">J0X19_15850</name>
</gene>